<keyword evidence="1" id="KW-1133">Transmembrane helix</keyword>
<dbReference type="Proteomes" id="UP001556367">
    <property type="component" value="Unassembled WGS sequence"/>
</dbReference>
<evidence type="ECO:0000313" key="3">
    <source>
        <dbReference type="Proteomes" id="UP001556367"/>
    </source>
</evidence>
<comment type="caution">
    <text evidence="2">The sequence shown here is derived from an EMBL/GenBank/DDBJ whole genome shotgun (WGS) entry which is preliminary data.</text>
</comment>
<gene>
    <name evidence="2" type="ORF">HGRIS_011017</name>
</gene>
<feature type="transmembrane region" description="Helical" evidence="1">
    <location>
        <begin position="250"/>
        <end position="272"/>
    </location>
</feature>
<protein>
    <recommendedName>
        <fullName evidence="4">PGG domain-containing protein</fullName>
    </recommendedName>
</protein>
<organism evidence="2 3">
    <name type="scientific">Hohenbuehelia grisea</name>
    <dbReference type="NCBI Taxonomy" id="104357"/>
    <lineage>
        <taxon>Eukaryota</taxon>
        <taxon>Fungi</taxon>
        <taxon>Dikarya</taxon>
        <taxon>Basidiomycota</taxon>
        <taxon>Agaricomycotina</taxon>
        <taxon>Agaricomycetes</taxon>
        <taxon>Agaricomycetidae</taxon>
        <taxon>Agaricales</taxon>
        <taxon>Pleurotineae</taxon>
        <taxon>Pleurotaceae</taxon>
        <taxon>Hohenbuehelia</taxon>
    </lineage>
</organism>
<evidence type="ECO:0008006" key="4">
    <source>
        <dbReference type="Google" id="ProtNLM"/>
    </source>
</evidence>
<feature type="transmembrane region" description="Helical" evidence="1">
    <location>
        <begin position="171"/>
        <end position="199"/>
    </location>
</feature>
<keyword evidence="1" id="KW-0472">Membrane</keyword>
<reference evidence="3" key="1">
    <citation type="submission" date="2024-06" db="EMBL/GenBank/DDBJ databases">
        <title>Multi-omics analyses provide insights into the biosynthesis of the anticancer antibiotic pleurotin in Hohenbuehelia grisea.</title>
        <authorList>
            <person name="Weaver J.A."/>
            <person name="Alberti F."/>
        </authorList>
    </citation>
    <scope>NUCLEOTIDE SEQUENCE [LARGE SCALE GENOMIC DNA]</scope>
    <source>
        <strain evidence="3">T-177</strain>
    </source>
</reference>
<feature type="transmembrane region" description="Helical" evidence="1">
    <location>
        <begin position="129"/>
        <end position="151"/>
    </location>
</feature>
<keyword evidence="3" id="KW-1185">Reference proteome</keyword>
<evidence type="ECO:0000256" key="1">
    <source>
        <dbReference type="SAM" id="Phobius"/>
    </source>
</evidence>
<feature type="transmembrane region" description="Helical" evidence="1">
    <location>
        <begin position="220"/>
        <end position="244"/>
    </location>
</feature>
<accession>A0ABR3IYJ8</accession>
<sequence>MAANRPEVALQDHLAELRAFLTQHLDRTLELKRHTLGASPQVSSISYPGLSQDGQTEAIQAFLSTHVIAIQDRQLALFGAGQRSSAEALVLQASEKSGTQTSDQEPAATADTAVSMAEAEKYSLLGQQFSTLVVISTFTASVVVAFLALMHDIHTDGDSDSDSPVFGRVGMYQAGVILGFLSFSANLGIAVLAGANAVVSSYAAASPSGRRQLLRSRAHRLMLCGYIQLLSALSFATSILLLLILVLGKVIAGLSFVIFVLGVTIACWDLAFQRPPSPRLIYESFFTS</sequence>
<evidence type="ECO:0000313" key="2">
    <source>
        <dbReference type="EMBL" id="KAL0948442.1"/>
    </source>
</evidence>
<name>A0ABR3IYJ8_9AGAR</name>
<dbReference type="EMBL" id="JASNQZ010000014">
    <property type="protein sequence ID" value="KAL0948442.1"/>
    <property type="molecule type" value="Genomic_DNA"/>
</dbReference>
<keyword evidence="1" id="KW-0812">Transmembrane</keyword>
<proteinExistence type="predicted"/>